<dbReference type="FunFam" id="1.10.4020.10:FF:000001">
    <property type="entry name" value="zinc finger protein 263 isoform X1"/>
    <property type="match status" value="1"/>
</dbReference>
<dbReference type="Proteomes" id="UP000245341">
    <property type="component" value="Unplaced"/>
</dbReference>
<protein>
    <submittedName>
        <fullName evidence="7">Zinc finger and SCAN domain-containing protein 12</fullName>
    </submittedName>
</protein>
<evidence type="ECO:0000259" key="5">
    <source>
        <dbReference type="PROSITE" id="PS50804"/>
    </source>
</evidence>
<dbReference type="InterPro" id="IPR038269">
    <property type="entry name" value="SCAN_sf"/>
</dbReference>
<dbReference type="SUPFAM" id="SSF47353">
    <property type="entry name" value="Retrovirus capsid dimerization domain-like"/>
    <property type="match status" value="1"/>
</dbReference>
<dbReference type="InterPro" id="IPR003309">
    <property type="entry name" value="SCAN_dom"/>
</dbReference>
<dbReference type="InterPro" id="IPR050916">
    <property type="entry name" value="SCAN-C2H2_zinc_finger"/>
</dbReference>
<dbReference type="OrthoDB" id="6077919at2759"/>
<dbReference type="PROSITE" id="PS50804">
    <property type="entry name" value="SCAN_BOX"/>
    <property type="match status" value="1"/>
</dbReference>
<evidence type="ECO:0000313" key="6">
    <source>
        <dbReference type="Proteomes" id="UP000245341"/>
    </source>
</evidence>
<dbReference type="PANTHER" id="PTHR45935:SF28">
    <property type="entry name" value="SCAN DOMAIN-CONTAINING PROTEIN 3"/>
    <property type="match status" value="1"/>
</dbReference>
<reference evidence="7" key="1">
    <citation type="submission" date="2025-08" db="UniProtKB">
        <authorList>
            <consortium name="RefSeq"/>
        </authorList>
    </citation>
    <scope>IDENTIFICATION</scope>
    <source>
        <tissue evidence="7">Liver</tissue>
    </source>
</reference>
<dbReference type="SMART" id="SM00431">
    <property type="entry name" value="SCAN"/>
    <property type="match status" value="1"/>
</dbReference>
<feature type="domain" description="SCAN box" evidence="5">
    <location>
        <begin position="52"/>
        <end position="134"/>
    </location>
</feature>
<accession>A0A7F8R360</accession>
<feature type="region of interest" description="Disordered" evidence="4">
    <location>
        <begin position="178"/>
        <end position="202"/>
    </location>
</feature>
<dbReference type="GeneID" id="102726291"/>
<name>A0A7F8R360_LEPWE</name>
<dbReference type="GO" id="GO:0005634">
    <property type="term" value="C:nucleus"/>
    <property type="evidence" value="ECO:0007669"/>
    <property type="project" value="UniProtKB-SubCell"/>
</dbReference>
<dbReference type="AlphaFoldDB" id="A0A7F8R360"/>
<evidence type="ECO:0000256" key="3">
    <source>
        <dbReference type="SAM" id="Coils"/>
    </source>
</evidence>
<sequence>MMASAWALPAHEDQDELLEVKIEEEEREEYKDTTRQDQNLQKNSTHSREVFRQYFRQFCYQETSGPREALSRLRELCRQWLRPETHSKEQIVELLVLEQFLTILPEELQAWVRERHPESGEEAVTVLEDLERELDEPGEQVSVHTEEQDQPLQEMAPLRTEQEPSMSFPPLMAQLKCESPEPEAQLEEQGKEDRPVLGGRGGWASTGHQASVVLCTVSYHQSQEVSRAQTLSHFGLSLFGLSVQWKITIRITKLSDLK</sequence>
<comment type="subcellular location">
    <subcellularLocation>
        <location evidence="2">Nucleus</location>
    </subcellularLocation>
</comment>
<evidence type="ECO:0000256" key="2">
    <source>
        <dbReference type="PROSITE-ProRule" id="PRU00187"/>
    </source>
</evidence>
<organism evidence="6 7">
    <name type="scientific">Leptonychotes weddellii</name>
    <name type="common">Weddell seal</name>
    <name type="synonym">Otaria weddellii</name>
    <dbReference type="NCBI Taxonomy" id="9713"/>
    <lineage>
        <taxon>Eukaryota</taxon>
        <taxon>Metazoa</taxon>
        <taxon>Chordata</taxon>
        <taxon>Craniata</taxon>
        <taxon>Vertebrata</taxon>
        <taxon>Euteleostomi</taxon>
        <taxon>Mammalia</taxon>
        <taxon>Eutheria</taxon>
        <taxon>Laurasiatheria</taxon>
        <taxon>Carnivora</taxon>
        <taxon>Caniformia</taxon>
        <taxon>Pinnipedia</taxon>
        <taxon>Phocidae</taxon>
        <taxon>Monachinae</taxon>
        <taxon>Lobodontini</taxon>
        <taxon>Leptonychotes</taxon>
    </lineage>
</organism>
<dbReference type="CDD" id="cd07936">
    <property type="entry name" value="SCAN"/>
    <property type="match status" value="1"/>
</dbReference>
<evidence type="ECO:0000256" key="1">
    <source>
        <dbReference type="ARBA" id="ARBA00023242"/>
    </source>
</evidence>
<dbReference type="PANTHER" id="PTHR45935">
    <property type="entry name" value="PROTEIN ZBED8-RELATED"/>
    <property type="match status" value="1"/>
</dbReference>
<keyword evidence="6" id="KW-1185">Reference proteome</keyword>
<dbReference type="Pfam" id="PF02023">
    <property type="entry name" value="SCAN"/>
    <property type="match status" value="1"/>
</dbReference>
<keyword evidence="3" id="KW-0175">Coiled coil</keyword>
<gene>
    <name evidence="7" type="primary">LOC102726291</name>
</gene>
<evidence type="ECO:0000313" key="7">
    <source>
        <dbReference type="RefSeq" id="XP_030887832.1"/>
    </source>
</evidence>
<proteinExistence type="predicted"/>
<dbReference type="Gene3D" id="1.10.4020.10">
    <property type="entry name" value="DNA breaking-rejoining enzymes"/>
    <property type="match status" value="1"/>
</dbReference>
<keyword evidence="1 2" id="KW-0539">Nucleus</keyword>
<dbReference type="KEGG" id="lww:102726291"/>
<evidence type="ECO:0000256" key="4">
    <source>
        <dbReference type="SAM" id="MobiDB-lite"/>
    </source>
</evidence>
<feature type="coiled-coil region" evidence="3">
    <location>
        <begin position="8"/>
        <end position="43"/>
    </location>
</feature>
<dbReference type="RefSeq" id="XP_030887832.1">
    <property type="nucleotide sequence ID" value="XM_031031972.1"/>
</dbReference>